<evidence type="ECO:0000256" key="2">
    <source>
        <dbReference type="ARBA" id="ARBA00023012"/>
    </source>
</evidence>
<gene>
    <name evidence="5" type="ORF">SAMN02746065_105142</name>
</gene>
<evidence type="ECO:0000256" key="3">
    <source>
        <dbReference type="PROSITE-ProRule" id="PRU00169"/>
    </source>
</evidence>
<protein>
    <submittedName>
        <fullName evidence="5">Response regulator receiver domain-containing protein</fullName>
    </submittedName>
</protein>
<sequence length="134" mass="15340">MDQKLTKILVVDQEADIRGFLQTVLTNRQFEVTLAVDEQEGIDKFQALEPDMLILDAMLPHQGMQTLLTHAKKTPILFISAIPLKVLFFRHKLQLGTGLYISPAEIPFLEKPLQEDELIEQINQLMLRIDSEIT</sequence>
<dbReference type="PANTHER" id="PTHR44591:SF14">
    <property type="entry name" value="PROTEIN PILG"/>
    <property type="match status" value="1"/>
</dbReference>
<dbReference type="SUPFAM" id="SSF52172">
    <property type="entry name" value="CheY-like"/>
    <property type="match status" value="1"/>
</dbReference>
<evidence type="ECO:0000313" key="6">
    <source>
        <dbReference type="Proteomes" id="UP000192418"/>
    </source>
</evidence>
<keyword evidence="2" id="KW-0902">Two-component regulatory system</keyword>
<dbReference type="OrthoDB" id="5422438at2"/>
<reference evidence="5 6" key="1">
    <citation type="submission" date="2017-04" db="EMBL/GenBank/DDBJ databases">
        <authorList>
            <person name="Afonso C.L."/>
            <person name="Miller P.J."/>
            <person name="Scott M.A."/>
            <person name="Spackman E."/>
            <person name="Goraichik I."/>
            <person name="Dimitrov K.M."/>
            <person name="Suarez D.L."/>
            <person name="Swayne D.E."/>
        </authorList>
    </citation>
    <scope>NUCLEOTIDE SEQUENCE [LARGE SCALE GENOMIC DNA]</scope>
    <source>
        <strain evidence="5 6">DSM 3385</strain>
    </source>
</reference>
<dbReference type="InterPro" id="IPR011006">
    <property type="entry name" value="CheY-like_superfamily"/>
</dbReference>
<dbReference type="InterPro" id="IPR050595">
    <property type="entry name" value="Bact_response_regulator"/>
</dbReference>
<dbReference type="Gene3D" id="3.40.50.2300">
    <property type="match status" value="1"/>
</dbReference>
<dbReference type="GO" id="GO:0000160">
    <property type="term" value="P:phosphorelay signal transduction system"/>
    <property type="evidence" value="ECO:0007669"/>
    <property type="project" value="UniProtKB-KW"/>
</dbReference>
<dbReference type="SMART" id="SM00448">
    <property type="entry name" value="REC"/>
    <property type="match status" value="1"/>
</dbReference>
<keyword evidence="1 3" id="KW-0597">Phosphoprotein</keyword>
<dbReference type="PROSITE" id="PS50110">
    <property type="entry name" value="RESPONSE_REGULATORY"/>
    <property type="match status" value="1"/>
</dbReference>
<evidence type="ECO:0000313" key="5">
    <source>
        <dbReference type="EMBL" id="SMC60820.1"/>
    </source>
</evidence>
<keyword evidence="6" id="KW-1185">Reference proteome</keyword>
<feature type="domain" description="Response regulatory" evidence="4">
    <location>
        <begin position="7"/>
        <end position="126"/>
    </location>
</feature>
<proteinExistence type="predicted"/>
<name>A0A1W2AJS7_9BACT</name>
<organism evidence="5 6">
    <name type="scientific">Desulfocicer vacuolatum DSM 3385</name>
    <dbReference type="NCBI Taxonomy" id="1121400"/>
    <lineage>
        <taxon>Bacteria</taxon>
        <taxon>Pseudomonadati</taxon>
        <taxon>Thermodesulfobacteriota</taxon>
        <taxon>Desulfobacteria</taxon>
        <taxon>Desulfobacterales</taxon>
        <taxon>Desulfobacteraceae</taxon>
        <taxon>Desulfocicer</taxon>
    </lineage>
</organism>
<evidence type="ECO:0000256" key="1">
    <source>
        <dbReference type="ARBA" id="ARBA00022553"/>
    </source>
</evidence>
<evidence type="ECO:0000259" key="4">
    <source>
        <dbReference type="PROSITE" id="PS50110"/>
    </source>
</evidence>
<dbReference type="Proteomes" id="UP000192418">
    <property type="component" value="Unassembled WGS sequence"/>
</dbReference>
<dbReference type="EMBL" id="FWXY01000005">
    <property type="protein sequence ID" value="SMC60820.1"/>
    <property type="molecule type" value="Genomic_DNA"/>
</dbReference>
<accession>A0A1W2AJS7</accession>
<feature type="modified residue" description="4-aspartylphosphate" evidence="3">
    <location>
        <position position="56"/>
    </location>
</feature>
<dbReference type="InterPro" id="IPR001789">
    <property type="entry name" value="Sig_transdc_resp-reg_receiver"/>
</dbReference>
<dbReference type="STRING" id="1121400.SAMN02746065_105142"/>
<dbReference type="AlphaFoldDB" id="A0A1W2AJS7"/>
<dbReference type="PANTHER" id="PTHR44591">
    <property type="entry name" value="STRESS RESPONSE REGULATOR PROTEIN 1"/>
    <property type="match status" value="1"/>
</dbReference>
<dbReference type="Pfam" id="PF00072">
    <property type="entry name" value="Response_reg"/>
    <property type="match status" value="1"/>
</dbReference>
<dbReference type="RefSeq" id="WP_084067679.1">
    <property type="nucleotide sequence ID" value="NZ_FWXY01000005.1"/>
</dbReference>